<sequence>MSSNLCTIYVVFMLADKAKLMAVQKHDPLTVFVFEFQHDAYDLLSAHKRVDLPVILLDYGSTTSVKLSVGKLRDQVNSNSLPTCTSSRDQHAPLT</sequence>
<reference evidence="1" key="1">
    <citation type="submission" date="2023-10" db="EMBL/GenBank/DDBJ databases">
        <authorList>
            <person name="Hackl T."/>
        </authorList>
    </citation>
    <scope>NUCLEOTIDE SEQUENCE</scope>
</reference>
<comment type="caution">
    <text evidence="1">The sequence shown here is derived from an EMBL/GenBank/DDBJ whole genome shotgun (WGS) entry which is preliminary data.</text>
</comment>
<evidence type="ECO:0000313" key="1">
    <source>
        <dbReference type="EMBL" id="CAJ2508594.1"/>
    </source>
</evidence>
<keyword evidence="2" id="KW-1185">Reference proteome</keyword>
<protein>
    <submittedName>
        <fullName evidence="1">Uu.00g136200.m01.CDS01</fullName>
    </submittedName>
</protein>
<dbReference type="Proteomes" id="UP001295740">
    <property type="component" value="Unassembled WGS sequence"/>
</dbReference>
<dbReference type="AlphaFoldDB" id="A0AAI8VPC3"/>
<gene>
    <name evidence="1" type="ORF">KHLLAP_LOCUS9062</name>
</gene>
<organism evidence="1 2">
    <name type="scientific">Anthostomella pinea</name>
    <dbReference type="NCBI Taxonomy" id="933095"/>
    <lineage>
        <taxon>Eukaryota</taxon>
        <taxon>Fungi</taxon>
        <taxon>Dikarya</taxon>
        <taxon>Ascomycota</taxon>
        <taxon>Pezizomycotina</taxon>
        <taxon>Sordariomycetes</taxon>
        <taxon>Xylariomycetidae</taxon>
        <taxon>Xylariales</taxon>
        <taxon>Xylariaceae</taxon>
        <taxon>Anthostomella</taxon>
    </lineage>
</organism>
<accession>A0AAI8VPC3</accession>
<name>A0AAI8VPC3_9PEZI</name>
<proteinExistence type="predicted"/>
<evidence type="ECO:0000313" key="2">
    <source>
        <dbReference type="Proteomes" id="UP001295740"/>
    </source>
</evidence>
<dbReference type="EMBL" id="CAUWAG010000012">
    <property type="protein sequence ID" value="CAJ2508594.1"/>
    <property type="molecule type" value="Genomic_DNA"/>
</dbReference>